<dbReference type="AlphaFoldDB" id="A0AA87MR68"/>
<dbReference type="SUPFAM" id="SSF52047">
    <property type="entry name" value="RNI-like"/>
    <property type="match status" value="1"/>
</dbReference>
<comment type="caution">
    <text evidence="1">The sequence shown here is derived from an EMBL/GenBank/DDBJ whole genome shotgun (WGS) entry which is preliminary data.</text>
</comment>
<accession>A0AA87MR68</accession>
<dbReference type="InterPro" id="IPR032675">
    <property type="entry name" value="LRR_dom_sf"/>
</dbReference>
<sequence>MKVRRITSILIFLILVGCVGKAKVNDPTEEALAYLSTLAPKHSQLTKGKLNELEGISFAGTPITDDKLKYLLIFPNLDNLTLTKTRITDAGLATLKDSKIWSLDIDGTLVTNKAIQVLKDWKHLKILNISYTNIDDGAVEDILKLNIGSLTAAGTKLSEKSKERIRKKMQFEDDEYTIQCPGETSKCPEF</sequence>
<proteinExistence type="predicted"/>
<organism evidence="1 2">
    <name type="scientific">Leptospira mayottensis 200901122</name>
    <dbReference type="NCBI Taxonomy" id="1193010"/>
    <lineage>
        <taxon>Bacteria</taxon>
        <taxon>Pseudomonadati</taxon>
        <taxon>Spirochaetota</taxon>
        <taxon>Spirochaetia</taxon>
        <taxon>Leptospirales</taxon>
        <taxon>Leptospiraceae</taxon>
        <taxon>Leptospira</taxon>
    </lineage>
</organism>
<dbReference type="PROSITE" id="PS51257">
    <property type="entry name" value="PROKAR_LIPOPROTEIN"/>
    <property type="match status" value="1"/>
</dbReference>
<gene>
    <name evidence="1" type="ORF">LEP1GSC125_0041</name>
</gene>
<dbReference type="EMBL" id="AKWM02000023">
    <property type="protein sequence ID" value="EKS01133.1"/>
    <property type="molecule type" value="Genomic_DNA"/>
</dbReference>
<protein>
    <submittedName>
        <fullName evidence="1">Leucine rich repeat protein</fullName>
    </submittedName>
</protein>
<name>A0AA87MR68_9LEPT</name>
<evidence type="ECO:0000313" key="1">
    <source>
        <dbReference type="EMBL" id="EKS01133.1"/>
    </source>
</evidence>
<dbReference type="Gene3D" id="3.80.10.10">
    <property type="entry name" value="Ribonuclease Inhibitor"/>
    <property type="match status" value="1"/>
</dbReference>
<reference evidence="1 2" key="1">
    <citation type="journal article" date="2014" name="Int. J. Syst. Evol. Microbiol.">
        <title>Leptospira mayottensis sp. nov., a pathogenic species of the genus Leptospira isolated from humans.</title>
        <authorList>
            <person name="Bourhy P."/>
            <person name="Collet L."/>
            <person name="Brisse S."/>
            <person name="Picardeau M."/>
        </authorList>
    </citation>
    <scope>NUCLEOTIDE SEQUENCE [LARGE SCALE GENOMIC DNA]</scope>
    <source>
        <strain evidence="1 2">200901122</strain>
    </source>
</reference>
<dbReference type="Proteomes" id="UP000001343">
    <property type="component" value="Unassembled WGS sequence"/>
</dbReference>
<evidence type="ECO:0000313" key="2">
    <source>
        <dbReference type="Proteomes" id="UP000001343"/>
    </source>
</evidence>
<dbReference type="RefSeq" id="WP_002747673.1">
    <property type="nucleotide sequence ID" value="NZ_AKWM02000023.1"/>
</dbReference>